<dbReference type="RefSeq" id="WP_272088775.1">
    <property type="nucleotide sequence ID" value="NZ_JAQNDL010000002.1"/>
</dbReference>
<dbReference type="Proteomes" id="UP001221686">
    <property type="component" value="Unassembled WGS sequence"/>
</dbReference>
<feature type="compositionally biased region" description="Pro residues" evidence="1">
    <location>
        <begin position="109"/>
        <end position="134"/>
    </location>
</feature>
<evidence type="ECO:0000313" key="2">
    <source>
        <dbReference type="EMBL" id="MDC0720285.1"/>
    </source>
</evidence>
<feature type="region of interest" description="Disordered" evidence="1">
    <location>
        <begin position="98"/>
        <end position="134"/>
    </location>
</feature>
<dbReference type="EMBL" id="JAQNDL010000002">
    <property type="protein sequence ID" value="MDC0720285.1"/>
    <property type="molecule type" value="Genomic_DNA"/>
</dbReference>
<accession>A0ABT5E3F7</accession>
<reference evidence="2 3" key="1">
    <citation type="submission" date="2022-11" db="EMBL/GenBank/DDBJ databases">
        <title>Minimal conservation of predation-associated metabolite biosynthetic gene clusters underscores biosynthetic potential of Myxococcota including descriptions for ten novel species: Archangium lansinium sp. nov., Myxococcus landrumus sp. nov., Nannocystis bai.</title>
        <authorList>
            <person name="Ahearne A."/>
            <person name="Stevens C."/>
            <person name="Dowd S."/>
        </authorList>
    </citation>
    <scope>NUCLEOTIDE SEQUENCE [LARGE SCALE GENOMIC DNA]</scope>
    <source>
        <strain evidence="2 3">BB15-2</strain>
    </source>
</reference>
<gene>
    <name evidence="2" type="ORF">POL25_25520</name>
</gene>
<evidence type="ECO:0000313" key="3">
    <source>
        <dbReference type="Proteomes" id="UP001221686"/>
    </source>
</evidence>
<comment type="caution">
    <text evidence="2">The sequence shown here is derived from an EMBL/GenBank/DDBJ whole genome shotgun (WGS) entry which is preliminary data.</text>
</comment>
<name>A0ABT5E3F7_9BACT</name>
<keyword evidence="3" id="KW-1185">Reference proteome</keyword>
<organism evidence="2 3">
    <name type="scientific">Nannocystis bainbridge</name>
    <dbReference type="NCBI Taxonomy" id="2995303"/>
    <lineage>
        <taxon>Bacteria</taxon>
        <taxon>Pseudomonadati</taxon>
        <taxon>Myxococcota</taxon>
        <taxon>Polyangia</taxon>
        <taxon>Nannocystales</taxon>
        <taxon>Nannocystaceae</taxon>
        <taxon>Nannocystis</taxon>
    </lineage>
</organism>
<evidence type="ECO:0000256" key="1">
    <source>
        <dbReference type="SAM" id="MobiDB-lite"/>
    </source>
</evidence>
<protein>
    <submittedName>
        <fullName evidence="2">Uncharacterized protein</fullName>
    </submittedName>
</protein>
<sequence>MLLVPALLAVLVAAPIEVGTSLVDATRLAAGLRARVGPELDDWTITVGPADGADALRVTLARGDGRAASHTVRLAGKTVEDRTRELAASITLLMDSHPADLTPAAPASPARPAPQRSPPLPRPPDAPASRPPRPALRGWLGLGPRIEVGSGLRYEAGLDLLGGLWLAREHVQPLIGLGFSGGARHGISVLHARFGAGAAFGAPLGPGGRLWLGAHLLGHALYLHAVEVGTDATWLSSTEIGGLLQYRGRRLFLGLRTGLDLTLPAVSIRGTRGVVRREVPRWCFGLMFGVKFG</sequence>
<proteinExistence type="predicted"/>